<dbReference type="KEGG" id="acs:100553939"/>
<evidence type="ECO:0000313" key="4">
    <source>
        <dbReference type="Ensembl" id="ENSACAP00000040092.1"/>
    </source>
</evidence>
<evidence type="ECO:0000313" key="5">
    <source>
        <dbReference type="Proteomes" id="UP000001646"/>
    </source>
</evidence>
<dbReference type="InParanoid" id="A0A803TY02"/>
<evidence type="ECO:0000256" key="1">
    <source>
        <dbReference type="ARBA" id="ARBA00006640"/>
    </source>
</evidence>
<evidence type="ECO:0000256" key="3">
    <source>
        <dbReference type="ARBA" id="ARBA00023274"/>
    </source>
</evidence>
<reference evidence="4" key="1">
    <citation type="submission" date="2009-12" db="EMBL/GenBank/DDBJ databases">
        <title>The Genome Sequence of Anolis carolinensis (Green Anole Lizard).</title>
        <authorList>
            <consortium name="The Genome Sequencing Platform"/>
            <person name="Di Palma F."/>
            <person name="Alfoldi J."/>
            <person name="Heiman D."/>
            <person name="Young S."/>
            <person name="Grabherr M."/>
            <person name="Johnson J."/>
            <person name="Lander E.S."/>
            <person name="Lindblad-Toh K."/>
        </authorList>
    </citation>
    <scope>NUCLEOTIDE SEQUENCE [LARGE SCALE GENOMIC DNA]</scope>
    <source>
        <strain evidence="4">JBL SC #1</strain>
    </source>
</reference>
<dbReference type="InterPro" id="IPR038380">
    <property type="entry name" value="Ribosomal_bS21_sf"/>
</dbReference>
<reference evidence="4" key="3">
    <citation type="submission" date="2025-09" db="UniProtKB">
        <authorList>
            <consortium name="Ensembl"/>
        </authorList>
    </citation>
    <scope>IDENTIFICATION</scope>
</reference>
<dbReference type="Proteomes" id="UP000001646">
    <property type="component" value="Unplaced"/>
</dbReference>
<protein>
    <submittedName>
        <fullName evidence="4">Mitochondrial ribosomal protein S21</fullName>
    </submittedName>
</protein>
<dbReference type="OMA" id="MRHAQFL"/>
<keyword evidence="2" id="KW-0689">Ribosomal protein</keyword>
<dbReference type="AlphaFoldDB" id="A0A803TY02"/>
<dbReference type="RefSeq" id="XP_003229136.1">
    <property type="nucleotide sequence ID" value="XM_003229088.3"/>
</dbReference>
<name>A0A803TY02_ANOCA</name>
<sequence length="87" mass="10412">MSRHLKFVARTVMVPNGNVEAAYRVLNRILTMDGIIDDAKRRRYYEKPCRRRQRETYEACRSIYNAEMARKISFIARKNRPDPWMGC</sequence>
<dbReference type="GeneID" id="100553939"/>
<dbReference type="CTD" id="54460"/>
<accession>A0A803TY02</accession>
<dbReference type="Ensembl" id="ENSACAT00000043260.1">
    <property type="protein sequence ID" value="ENSACAP00000040092.1"/>
    <property type="gene ID" value="ENSACAG00000039268.1"/>
</dbReference>
<proteinExistence type="inferred from homology"/>
<dbReference type="GeneTree" id="ENSGT00500000045038"/>
<evidence type="ECO:0000256" key="2">
    <source>
        <dbReference type="ARBA" id="ARBA00022980"/>
    </source>
</evidence>
<dbReference type="GO" id="GO:0005763">
    <property type="term" value="C:mitochondrial small ribosomal subunit"/>
    <property type="evidence" value="ECO:0007669"/>
    <property type="project" value="Ensembl"/>
</dbReference>
<dbReference type="OrthoDB" id="2501249at2759"/>
<dbReference type="GO" id="GO:0006412">
    <property type="term" value="P:translation"/>
    <property type="evidence" value="ECO:0007669"/>
    <property type="project" value="InterPro"/>
</dbReference>
<reference evidence="4" key="2">
    <citation type="submission" date="2025-08" db="UniProtKB">
        <authorList>
            <consortium name="Ensembl"/>
        </authorList>
    </citation>
    <scope>IDENTIFICATION</scope>
</reference>
<dbReference type="RefSeq" id="XP_016853856.1">
    <property type="nucleotide sequence ID" value="XM_016998367.2"/>
</dbReference>
<organism evidence="4 5">
    <name type="scientific">Anolis carolinensis</name>
    <name type="common">Green anole</name>
    <name type="synonym">American chameleon</name>
    <dbReference type="NCBI Taxonomy" id="28377"/>
    <lineage>
        <taxon>Eukaryota</taxon>
        <taxon>Metazoa</taxon>
        <taxon>Chordata</taxon>
        <taxon>Craniata</taxon>
        <taxon>Vertebrata</taxon>
        <taxon>Euteleostomi</taxon>
        <taxon>Lepidosauria</taxon>
        <taxon>Squamata</taxon>
        <taxon>Bifurcata</taxon>
        <taxon>Unidentata</taxon>
        <taxon>Episquamata</taxon>
        <taxon>Toxicofera</taxon>
        <taxon>Iguania</taxon>
        <taxon>Dactyloidae</taxon>
        <taxon>Anolis</taxon>
    </lineage>
</organism>
<keyword evidence="5" id="KW-1185">Reference proteome</keyword>
<comment type="similarity">
    <text evidence="1">Belongs to the bacterial ribosomal protein bS21 family.</text>
</comment>
<dbReference type="Gene3D" id="1.20.5.1150">
    <property type="entry name" value="Ribosomal protein S8"/>
    <property type="match status" value="1"/>
</dbReference>
<keyword evidence="3" id="KW-0687">Ribonucleoprotein</keyword>
<dbReference type="PANTHER" id="PTHR21109">
    <property type="entry name" value="MITOCHONDRIAL 28S RIBOSOMAL PROTEIN S21"/>
    <property type="match status" value="1"/>
</dbReference>
<dbReference type="PANTHER" id="PTHR21109:SF0">
    <property type="entry name" value="SMALL RIBOSOMAL SUBUNIT PROTEIN BS21M"/>
    <property type="match status" value="1"/>
</dbReference>
<dbReference type="NCBIfam" id="TIGR00030">
    <property type="entry name" value="S21p"/>
    <property type="match status" value="1"/>
</dbReference>
<gene>
    <name evidence="4" type="primary">MRPS21</name>
</gene>
<dbReference type="Pfam" id="PF01165">
    <property type="entry name" value="Ribosomal_S21"/>
    <property type="match status" value="1"/>
</dbReference>
<dbReference type="GO" id="GO:0003735">
    <property type="term" value="F:structural constituent of ribosome"/>
    <property type="evidence" value="ECO:0007669"/>
    <property type="project" value="InterPro"/>
</dbReference>
<dbReference type="InterPro" id="IPR001911">
    <property type="entry name" value="Ribosomal_bS21"/>
</dbReference>